<dbReference type="Proteomes" id="UP000237105">
    <property type="component" value="Unassembled WGS sequence"/>
</dbReference>
<accession>A0A2P5CMB7</accession>
<dbReference type="GO" id="GO:0032259">
    <property type="term" value="P:methylation"/>
    <property type="evidence" value="ECO:0007669"/>
    <property type="project" value="UniProtKB-KW"/>
</dbReference>
<gene>
    <name evidence="11" type="ORF">PanWU01x14_140380</name>
</gene>
<comment type="catalytic activity">
    <reaction evidence="6">
        <text>N,N-dimethylethanolamine phosphate + S-adenosyl-L-methionine = phosphocholine + S-adenosyl-L-homocysteine + H(+)</text>
        <dbReference type="Rhea" id="RHEA:25325"/>
        <dbReference type="ChEBI" id="CHEBI:15378"/>
        <dbReference type="ChEBI" id="CHEBI:57856"/>
        <dbReference type="ChEBI" id="CHEBI:58641"/>
        <dbReference type="ChEBI" id="CHEBI:59789"/>
        <dbReference type="ChEBI" id="CHEBI:295975"/>
        <dbReference type="EC" id="2.1.1.103"/>
    </reaction>
    <physiologicalReaction direction="left-to-right" evidence="6">
        <dbReference type="Rhea" id="RHEA:25326"/>
    </physiologicalReaction>
</comment>
<dbReference type="InterPro" id="IPR041698">
    <property type="entry name" value="Methyltransf_25"/>
</dbReference>
<dbReference type="EC" id="2.1.1.103" evidence="5"/>
<reference evidence="12" key="1">
    <citation type="submission" date="2016-06" db="EMBL/GenBank/DDBJ databases">
        <title>Parallel loss of symbiosis genes in relatives of nitrogen-fixing non-legume Parasponia.</title>
        <authorList>
            <person name="Van Velzen R."/>
            <person name="Holmer R."/>
            <person name="Bu F."/>
            <person name="Rutten L."/>
            <person name="Van Zeijl A."/>
            <person name="Liu W."/>
            <person name="Santuari L."/>
            <person name="Cao Q."/>
            <person name="Sharma T."/>
            <person name="Shen D."/>
            <person name="Roswanjaya Y."/>
            <person name="Wardhani T."/>
            <person name="Kalhor M.S."/>
            <person name="Jansen J."/>
            <person name="Van den Hoogen J."/>
            <person name="Gungor B."/>
            <person name="Hartog M."/>
            <person name="Hontelez J."/>
            <person name="Verver J."/>
            <person name="Yang W.-C."/>
            <person name="Schijlen E."/>
            <person name="Repin R."/>
            <person name="Schilthuizen M."/>
            <person name="Schranz E."/>
            <person name="Heidstra R."/>
            <person name="Miyata K."/>
            <person name="Fedorova E."/>
            <person name="Kohlen W."/>
            <person name="Bisseling T."/>
            <person name="Smit S."/>
            <person name="Geurts R."/>
        </authorList>
    </citation>
    <scope>NUCLEOTIDE SEQUENCE [LARGE SCALE GENOMIC DNA]</scope>
    <source>
        <strain evidence="12">cv. WU1-14</strain>
    </source>
</reference>
<dbReference type="Pfam" id="PF13847">
    <property type="entry name" value="Methyltransf_31"/>
    <property type="match status" value="1"/>
</dbReference>
<keyword evidence="12" id="KW-1185">Reference proteome</keyword>
<evidence type="ECO:0000313" key="12">
    <source>
        <dbReference type="Proteomes" id="UP000237105"/>
    </source>
</evidence>
<evidence type="ECO:0000313" key="11">
    <source>
        <dbReference type="EMBL" id="PON62188.1"/>
    </source>
</evidence>
<evidence type="ECO:0000256" key="5">
    <source>
        <dbReference type="ARBA" id="ARBA00035674"/>
    </source>
</evidence>
<comment type="pathway">
    <text evidence="1">Lipid metabolism.</text>
</comment>
<feature type="domain" description="Methyltransferase" evidence="9">
    <location>
        <begin position="63"/>
        <end position="158"/>
    </location>
</feature>
<dbReference type="GO" id="GO:0006656">
    <property type="term" value="P:phosphatidylcholine biosynthetic process"/>
    <property type="evidence" value="ECO:0007669"/>
    <property type="project" value="InterPro"/>
</dbReference>
<dbReference type="OrthoDB" id="8300214at2759"/>
<dbReference type="EMBL" id="JXTB01000115">
    <property type="protein sequence ID" value="PON62188.1"/>
    <property type="molecule type" value="Genomic_DNA"/>
</dbReference>
<evidence type="ECO:0000256" key="4">
    <source>
        <dbReference type="ARBA" id="ARBA00035631"/>
    </source>
</evidence>
<dbReference type="STRING" id="3476.A0A2P5CMB7"/>
<dbReference type="SUPFAM" id="SSF53335">
    <property type="entry name" value="S-adenosyl-L-methionine-dependent methyltransferases"/>
    <property type="match status" value="2"/>
</dbReference>
<dbReference type="Pfam" id="PF13649">
    <property type="entry name" value="Methyltransf_25"/>
    <property type="match status" value="1"/>
</dbReference>
<dbReference type="PANTHER" id="PTHR44307">
    <property type="entry name" value="PHOSPHOETHANOLAMINE METHYLTRANSFERASE"/>
    <property type="match status" value="1"/>
</dbReference>
<evidence type="ECO:0000259" key="9">
    <source>
        <dbReference type="Pfam" id="PF13649"/>
    </source>
</evidence>
<proteinExistence type="predicted"/>
<feature type="domain" description="Methyltransferase" evidence="10">
    <location>
        <begin position="287"/>
        <end position="394"/>
    </location>
</feature>
<dbReference type="GO" id="GO:0000234">
    <property type="term" value="F:phosphoethanolamine N-methyltransferase activity"/>
    <property type="evidence" value="ECO:0007669"/>
    <property type="project" value="UniProtKB-EC"/>
</dbReference>
<keyword evidence="3 11" id="KW-0808">Transferase</keyword>
<evidence type="ECO:0000259" key="10">
    <source>
        <dbReference type="Pfam" id="PF13847"/>
    </source>
</evidence>
<sequence>MASAAAAQFNGAEEREIQRTYWKEHSADLTVESMMLDSKASDLDKEERPEVLSLLPSYEGKSVLELGAGIGRFTGDLAQKAGQLLALDFIESVIKKNERINGHCKNVKFMCADVTSPELNISEGSVDLIFSNWLLMYLSDNEVESLAKRMVKWLRVGGFIFFRESCFHQSGDSKRKYNPTHYREPRFYTKVFKECHTSDEYGNSYELALVSCKCIGAYVRNKKNQNQICWIWQKVRSEDDKRFQKFLDNVQYKCSGILRYERVFGPGYVSTGGVETTKEFVEKLDLKPGQKVLDVGCGIGGGDFYMAENFDVEVVGIDLSINMISLALERAIGLKCSVEFEVADCTKKEYPDNSFDVIYSRDTILHIQDKPTLFRSFYKWLKPGGKVLISDYCKSAGTPSIEFSKYIKQRGYDLHDVQAYGQMLRDAGFGDVTAEDRTDQFIAVLQRELDAIEKEKDEFITDFSEEDYNDIVGGWKAKLIRSTSGEQRWGLFIAKKK</sequence>
<name>A0A2P5CMB7_PARAD</name>
<keyword evidence="2 11" id="KW-0489">Methyltransferase</keyword>
<dbReference type="InterPro" id="IPR025771">
    <property type="entry name" value="Phosphoethanolamine_N-MeTrfase"/>
</dbReference>
<dbReference type="PANTHER" id="PTHR44307:SF2">
    <property type="entry name" value="PHOSPHOETHANOLAMINE METHYLTRANSFERASE ISOFORM X1"/>
    <property type="match status" value="1"/>
</dbReference>
<comment type="caution">
    <text evidence="11">The sequence shown here is derived from an EMBL/GenBank/DDBJ whole genome shotgun (WGS) entry which is preliminary data.</text>
</comment>
<evidence type="ECO:0000256" key="6">
    <source>
        <dbReference type="ARBA" id="ARBA00047619"/>
    </source>
</evidence>
<evidence type="ECO:0000256" key="2">
    <source>
        <dbReference type="ARBA" id="ARBA00022603"/>
    </source>
</evidence>
<comment type="catalytic activity">
    <reaction evidence="8">
        <text>N-methylethanolamine phosphate + S-adenosyl-L-methionine = N,N-dimethylethanolamine phosphate + S-adenosyl-L-homocysteine + H(+)</text>
        <dbReference type="Rhea" id="RHEA:25321"/>
        <dbReference type="ChEBI" id="CHEBI:15378"/>
        <dbReference type="ChEBI" id="CHEBI:57781"/>
        <dbReference type="ChEBI" id="CHEBI:57856"/>
        <dbReference type="ChEBI" id="CHEBI:58641"/>
        <dbReference type="ChEBI" id="CHEBI:59789"/>
        <dbReference type="EC" id="2.1.1.103"/>
    </reaction>
    <physiologicalReaction direction="left-to-right" evidence="8">
        <dbReference type="Rhea" id="RHEA:25322"/>
    </physiologicalReaction>
</comment>
<dbReference type="PROSITE" id="PS51582">
    <property type="entry name" value="SAM_PEAMT"/>
    <property type="match status" value="1"/>
</dbReference>
<dbReference type="Gene3D" id="3.40.50.150">
    <property type="entry name" value="Vaccinia Virus protein VP39"/>
    <property type="match status" value="2"/>
</dbReference>
<protein>
    <recommendedName>
        <fullName evidence="5">phosphoethanolamine N-methyltransferase</fullName>
        <ecNumber evidence="5">2.1.1.103</ecNumber>
    </recommendedName>
</protein>
<comment type="pathway">
    <text evidence="4">Phospholipid metabolism; phosphatidylcholine biosynthesis; phosphocholine from phosphoethanolamine: step 1/1.</text>
</comment>
<evidence type="ECO:0000256" key="3">
    <source>
        <dbReference type="ARBA" id="ARBA00022679"/>
    </source>
</evidence>
<evidence type="ECO:0000256" key="1">
    <source>
        <dbReference type="ARBA" id="ARBA00005189"/>
    </source>
</evidence>
<dbReference type="CDD" id="cd02440">
    <property type="entry name" value="AdoMet_MTases"/>
    <property type="match status" value="2"/>
</dbReference>
<organism evidence="11 12">
    <name type="scientific">Parasponia andersonii</name>
    <name type="common">Sponia andersonii</name>
    <dbReference type="NCBI Taxonomy" id="3476"/>
    <lineage>
        <taxon>Eukaryota</taxon>
        <taxon>Viridiplantae</taxon>
        <taxon>Streptophyta</taxon>
        <taxon>Embryophyta</taxon>
        <taxon>Tracheophyta</taxon>
        <taxon>Spermatophyta</taxon>
        <taxon>Magnoliopsida</taxon>
        <taxon>eudicotyledons</taxon>
        <taxon>Gunneridae</taxon>
        <taxon>Pentapetalae</taxon>
        <taxon>rosids</taxon>
        <taxon>fabids</taxon>
        <taxon>Rosales</taxon>
        <taxon>Cannabaceae</taxon>
        <taxon>Parasponia</taxon>
    </lineage>
</organism>
<comment type="catalytic activity">
    <reaction evidence="7">
        <text>phosphoethanolamine + S-adenosyl-L-methionine = N-methylethanolamine phosphate + S-adenosyl-L-homocysteine + H(+)</text>
        <dbReference type="Rhea" id="RHEA:20365"/>
        <dbReference type="ChEBI" id="CHEBI:15378"/>
        <dbReference type="ChEBI" id="CHEBI:57781"/>
        <dbReference type="ChEBI" id="CHEBI:57856"/>
        <dbReference type="ChEBI" id="CHEBI:58190"/>
        <dbReference type="ChEBI" id="CHEBI:59789"/>
        <dbReference type="EC" id="2.1.1.103"/>
    </reaction>
    <physiologicalReaction direction="left-to-right" evidence="7">
        <dbReference type="Rhea" id="RHEA:20366"/>
    </physiologicalReaction>
</comment>
<evidence type="ECO:0000256" key="8">
    <source>
        <dbReference type="ARBA" id="ARBA00047841"/>
    </source>
</evidence>
<dbReference type="InterPro" id="IPR025714">
    <property type="entry name" value="Methyltranfer_dom"/>
</dbReference>
<evidence type="ECO:0000256" key="7">
    <source>
        <dbReference type="ARBA" id="ARBA00047622"/>
    </source>
</evidence>
<dbReference type="AlphaFoldDB" id="A0A2P5CMB7"/>
<dbReference type="InterPro" id="IPR029063">
    <property type="entry name" value="SAM-dependent_MTases_sf"/>
</dbReference>